<evidence type="ECO:0000313" key="2">
    <source>
        <dbReference type="Proteomes" id="UP000204647"/>
    </source>
</evidence>
<dbReference type="EMBL" id="KT307976">
    <property type="protein sequence ID" value="ALA13244.1"/>
    <property type="molecule type" value="Genomic_DNA"/>
</dbReference>
<protein>
    <submittedName>
        <fullName evidence="1">Uncharacterized protein</fullName>
    </submittedName>
</protein>
<evidence type="ECO:0000313" key="1">
    <source>
        <dbReference type="EMBL" id="ALA13244.1"/>
    </source>
</evidence>
<dbReference type="GeneID" id="26632843"/>
<proteinExistence type="predicted"/>
<dbReference type="RefSeq" id="YP_009206613.1">
    <property type="nucleotide sequence ID" value="NC_028887.1"/>
</dbReference>
<dbReference type="KEGG" id="vg:26632843"/>
<organism evidence="1 2">
    <name type="scientific">Bacillus phage AvesoBmore</name>
    <dbReference type="NCBI Taxonomy" id="1698451"/>
    <lineage>
        <taxon>Viruses</taxon>
        <taxon>Duplodnaviria</taxon>
        <taxon>Heunggongvirae</taxon>
        <taxon>Uroviricota</taxon>
        <taxon>Caudoviricetes</taxon>
        <taxon>Herelleviridae</taxon>
        <taxon>Bastillevirinae</taxon>
        <taxon>Bequatrovirus</taxon>
        <taxon>Bequatrovirus avesobmore</taxon>
    </lineage>
</organism>
<sequence length="140" mass="16220">MKYKVGFEFEIKVLVAYAEFGFDLHTGTTASIVDTSYSSKKPYIIEDEYNNFIMPVSEEELESLVAHPIFPTRKDKLAQWTIILTKSNYGGEDHDVIKCMSREEVKKAIDDRKDYYDADDILVFPPLSNMIADELYKEEE</sequence>
<reference evidence="1 2" key="1">
    <citation type="journal article" date="2015" name="Genome Announc.">
        <title>Genome Sequences of Two Bacillus cereus Group Bacteriophages, Eyuki and AvesoBmore.</title>
        <authorList>
            <person name="Erill I."/>
            <person name="Caruso S.M."/>
        </authorList>
    </citation>
    <scope>NUCLEOTIDE SEQUENCE [LARGE SCALE GENOMIC DNA]</scope>
</reference>
<dbReference type="OrthoDB" id="32384at10239"/>
<accession>A0A0K2D091</accession>
<name>A0A0K2D091_9CAUD</name>
<gene>
    <name evidence="1" type="ORF">AVESOBMORE_258</name>
</gene>
<keyword evidence="2" id="KW-1185">Reference proteome</keyword>
<dbReference type="Proteomes" id="UP000204647">
    <property type="component" value="Segment"/>
</dbReference>